<dbReference type="EMBL" id="BAAABU010000008">
    <property type="protein sequence ID" value="GAA0237785.1"/>
    <property type="molecule type" value="Genomic_DNA"/>
</dbReference>
<dbReference type="RefSeq" id="WP_343935443.1">
    <property type="nucleotide sequence ID" value="NZ_BAAABU010000008.1"/>
</dbReference>
<gene>
    <name evidence="1" type="ORF">GCM10010492_41100</name>
</gene>
<sequence length="60" mass="6314">MSADFFETGDWLDGYEPGAGGLGAAFGSTPDAAVEPAHPARFGWAPPLIPLPRRAPDELF</sequence>
<evidence type="ECO:0000313" key="2">
    <source>
        <dbReference type="Proteomes" id="UP001500416"/>
    </source>
</evidence>
<proteinExistence type="predicted"/>
<name>A0ABP3DS08_9PSEU</name>
<organism evidence="1 2">
    <name type="scientific">Saccharothrix mutabilis subsp. mutabilis</name>
    <dbReference type="NCBI Taxonomy" id="66855"/>
    <lineage>
        <taxon>Bacteria</taxon>
        <taxon>Bacillati</taxon>
        <taxon>Actinomycetota</taxon>
        <taxon>Actinomycetes</taxon>
        <taxon>Pseudonocardiales</taxon>
        <taxon>Pseudonocardiaceae</taxon>
        <taxon>Saccharothrix</taxon>
    </lineage>
</organism>
<dbReference type="Proteomes" id="UP001500416">
    <property type="component" value="Unassembled WGS sequence"/>
</dbReference>
<reference evidence="2" key="1">
    <citation type="journal article" date="2019" name="Int. J. Syst. Evol. Microbiol.">
        <title>The Global Catalogue of Microorganisms (GCM) 10K type strain sequencing project: providing services to taxonomists for standard genome sequencing and annotation.</title>
        <authorList>
            <consortium name="The Broad Institute Genomics Platform"/>
            <consortium name="The Broad Institute Genome Sequencing Center for Infectious Disease"/>
            <person name="Wu L."/>
            <person name="Ma J."/>
        </authorList>
    </citation>
    <scope>NUCLEOTIDE SEQUENCE [LARGE SCALE GENOMIC DNA]</scope>
    <source>
        <strain evidence="2">JCM 3380</strain>
    </source>
</reference>
<protein>
    <submittedName>
        <fullName evidence="1">Uncharacterized protein</fullName>
    </submittedName>
</protein>
<keyword evidence="2" id="KW-1185">Reference proteome</keyword>
<evidence type="ECO:0000313" key="1">
    <source>
        <dbReference type="EMBL" id="GAA0237785.1"/>
    </source>
</evidence>
<accession>A0ABP3DS08</accession>
<comment type="caution">
    <text evidence="1">The sequence shown here is derived from an EMBL/GenBank/DDBJ whole genome shotgun (WGS) entry which is preliminary data.</text>
</comment>